<feature type="compositionally biased region" description="Basic and acidic residues" evidence="1">
    <location>
        <begin position="882"/>
        <end position="894"/>
    </location>
</feature>
<protein>
    <submittedName>
        <fullName evidence="2">Uncharacterized protein</fullName>
    </submittedName>
</protein>
<feature type="region of interest" description="Disordered" evidence="1">
    <location>
        <begin position="1054"/>
        <end position="1094"/>
    </location>
</feature>
<dbReference type="Proteomes" id="UP001180020">
    <property type="component" value="Unassembled WGS sequence"/>
</dbReference>
<comment type="caution">
    <text evidence="2">The sequence shown here is derived from an EMBL/GenBank/DDBJ whole genome shotgun (WGS) entry which is preliminary data.</text>
</comment>
<dbReference type="PANTHER" id="PTHR35746:SF1">
    <property type="entry name" value="PENTATRICOPEPTIDE REPEAT (PPR) SUPERFAMILY PROTEIN"/>
    <property type="match status" value="1"/>
</dbReference>
<dbReference type="AlphaFoldDB" id="A0AAV9EZ26"/>
<evidence type="ECO:0000313" key="2">
    <source>
        <dbReference type="EMBL" id="KAK1318655.1"/>
    </source>
</evidence>
<name>A0AAV9EZ26_ACOCL</name>
<feature type="region of interest" description="Disordered" evidence="1">
    <location>
        <begin position="872"/>
        <end position="903"/>
    </location>
</feature>
<feature type="compositionally biased region" description="Polar residues" evidence="1">
    <location>
        <begin position="616"/>
        <end position="630"/>
    </location>
</feature>
<evidence type="ECO:0000256" key="1">
    <source>
        <dbReference type="SAM" id="MobiDB-lite"/>
    </source>
</evidence>
<feature type="region of interest" description="Disordered" evidence="1">
    <location>
        <begin position="527"/>
        <end position="558"/>
    </location>
</feature>
<feature type="region of interest" description="Disordered" evidence="1">
    <location>
        <begin position="994"/>
        <end position="1016"/>
    </location>
</feature>
<keyword evidence="3" id="KW-1185">Reference proteome</keyword>
<gene>
    <name evidence="2" type="ORF">QJS10_CPB04g01317</name>
</gene>
<feature type="compositionally biased region" description="Polar residues" evidence="1">
    <location>
        <begin position="1000"/>
        <end position="1014"/>
    </location>
</feature>
<dbReference type="PANTHER" id="PTHR35746">
    <property type="entry name" value="PENTATRICOPEPTIDE REPEAT (PPR) SUPERFAMILY PROTEIN"/>
    <property type="match status" value="1"/>
</dbReference>
<feature type="compositionally biased region" description="Polar residues" evidence="1">
    <location>
        <begin position="293"/>
        <end position="308"/>
    </location>
</feature>
<reference evidence="2" key="2">
    <citation type="submission" date="2023-06" db="EMBL/GenBank/DDBJ databases">
        <authorList>
            <person name="Ma L."/>
            <person name="Liu K.-W."/>
            <person name="Li Z."/>
            <person name="Hsiao Y.-Y."/>
            <person name="Qi Y."/>
            <person name="Fu T."/>
            <person name="Tang G."/>
            <person name="Zhang D."/>
            <person name="Sun W.-H."/>
            <person name="Liu D.-K."/>
            <person name="Li Y."/>
            <person name="Chen G.-Z."/>
            <person name="Liu X.-D."/>
            <person name="Liao X.-Y."/>
            <person name="Jiang Y.-T."/>
            <person name="Yu X."/>
            <person name="Hao Y."/>
            <person name="Huang J."/>
            <person name="Zhao X.-W."/>
            <person name="Ke S."/>
            <person name="Chen Y.-Y."/>
            <person name="Wu W.-L."/>
            <person name="Hsu J.-L."/>
            <person name="Lin Y.-F."/>
            <person name="Huang M.-D."/>
            <person name="Li C.-Y."/>
            <person name="Huang L."/>
            <person name="Wang Z.-W."/>
            <person name="Zhao X."/>
            <person name="Zhong W.-Y."/>
            <person name="Peng D.-H."/>
            <person name="Ahmad S."/>
            <person name="Lan S."/>
            <person name="Zhang J.-S."/>
            <person name="Tsai W.-C."/>
            <person name="Van De Peer Y."/>
            <person name="Liu Z.-J."/>
        </authorList>
    </citation>
    <scope>NUCLEOTIDE SEQUENCE</scope>
    <source>
        <strain evidence="2">CP</strain>
        <tissue evidence="2">Leaves</tissue>
    </source>
</reference>
<proteinExistence type="predicted"/>
<accession>A0AAV9EZ26</accession>
<feature type="region of interest" description="Disordered" evidence="1">
    <location>
        <begin position="284"/>
        <end position="323"/>
    </location>
</feature>
<evidence type="ECO:0000313" key="3">
    <source>
        <dbReference type="Proteomes" id="UP001180020"/>
    </source>
</evidence>
<organism evidence="2 3">
    <name type="scientific">Acorus calamus</name>
    <name type="common">Sweet flag</name>
    <dbReference type="NCBI Taxonomy" id="4465"/>
    <lineage>
        <taxon>Eukaryota</taxon>
        <taxon>Viridiplantae</taxon>
        <taxon>Streptophyta</taxon>
        <taxon>Embryophyta</taxon>
        <taxon>Tracheophyta</taxon>
        <taxon>Spermatophyta</taxon>
        <taxon>Magnoliopsida</taxon>
        <taxon>Liliopsida</taxon>
        <taxon>Acoraceae</taxon>
        <taxon>Acorus</taxon>
    </lineage>
</organism>
<feature type="region of interest" description="Disordered" evidence="1">
    <location>
        <begin position="616"/>
        <end position="656"/>
    </location>
</feature>
<dbReference type="EMBL" id="JAUJYO010000004">
    <property type="protein sequence ID" value="KAK1318655.1"/>
    <property type="molecule type" value="Genomic_DNA"/>
</dbReference>
<sequence>MDPKELEIQSGGGGHHHACQRCGWVYPNPHPSAKQRRAHKKHCVNTDEIAIAENRASDDGDGSDGLVKSAVEVFMDSKAGLEESMADDINKQIDLSPGDEIKIQGSSESSTDKLKDTVSVQDCDLVCVTNSVDSYVLDNRSNSLDEGLIEHTDILSHSVIGESPTSCTAGIEFPLDASIRRSITESGFTTVTVCNMDAEVSDESDLVINLDALAMSSAETYTGVISNLEDMGEIFRKEVSSDPTNKDVDASLDPNGIDCVTYTSQEVKTDSFIDSVQILGGSIHIDPSPETKAGNTNALTGSFSSEASTEIGPAGREDDGSNVPEVSVSHAGGVETKFDLEGHLANQVPSEDQSSFVDIDSDKAANFLPSTKHIEQENCNLAETRSKSTPQKVVVDQALTDENEKGAPLIGVCSDADKVAISAVKINLNEDIRSNQPEAYSDTTIGEPLSTKTAIFDSSMQLGGTDLIKCSLEDNSELDGMKSTIKEVIANQTTVDEDNMKGTDVEKNDLSVVKIDLIEYIMSDQPEAQLESETGEPLTTQEALSADDKSEYISGEQEASHLLPHEDIQETFPCIPSIGLVTSDVDSQSHEAAELDGVNFVDERIGQCLEGVSQEIFSSNPKADPATSSSNEDKETTTMDSGSCNNVQAGTQNEASKVDAQYSREGPMVGSCQPNTINSSQPAYCSTDNLDDGSCNAVLDGNIMHHIDSIDSLKMGTSMVKNHQLEELNTSVPEVDISMEKIQLHEDIEMYKLEKSGEMSKTPSSVITMKGIEIDGVSGEKMSKSCSDEPSNHDVTSQEILVEEAIGVKDASVIKADSKVEQIENENRIAGNNCEEHILLEAHIIPAVNVGSLIQSLVTHLETGNQDVAKGCDSSVSTLPPVEDHGCSDPERHPNGPVAAQDAASDTVNLIDGVEGHGGSISGMGFGVITYGNMAVCDKHDGVLPSTGDGTDTHSIAIPEAQSTSEEIAAPTEEAFLFEAPSFMTLVEPNRGCDIHSKETSQNLTNDSQAPTENNIKDKKKDVEIVPTVSNTSGKSHTPLKSLLLEANVECKQKPSNAKDRTHKNQAVSSPVKSDANLVGSGARRAENDWNSPARLPKIKTVEKRKVKGKEGWVPFMCCSYLKS</sequence>
<reference evidence="2" key="1">
    <citation type="journal article" date="2023" name="Nat. Commun.">
        <title>Diploid and tetraploid genomes of Acorus and the evolution of monocots.</title>
        <authorList>
            <person name="Ma L."/>
            <person name="Liu K.W."/>
            <person name="Li Z."/>
            <person name="Hsiao Y.Y."/>
            <person name="Qi Y."/>
            <person name="Fu T."/>
            <person name="Tang G.D."/>
            <person name="Zhang D."/>
            <person name="Sun W.H."/>
            <person name="Liu D.K."/>
            <person name="Li Y."/>
            <person name="Chen G.Z."/>
            <person name="Liu X.D."/>
            <person name="Liao X.Y."/>
            <person name="Jiang Y.T."/>
            <person name="Yu X."/>
            <person name="Hao Y."/>
            <person name="Huang J."/>
            <person name="Zhao X.W."/>
            <person name="Ke S."/>
            <person name="Chen Y.Y."/>
            <person name="Wu W.L."/>
            <person name="Hsu J.L."/>
            <person name="Lin Y.F."/>
            <person name="Huang M.D."/>
            <person name="Li C.Y."/>
            <person name="Huang L."/>
            <person name="Wang Z.W."/>
            <person name="Zhao X."/>
            <person name="Zhong W.Y."/>
            <person name="Peng D.H."/>
            <person name="Ahmad S."/>
            <person name="Lan S."/>
            <person name="Zhang J.S."/>
            <person name="Tsai W.C."/>
            <person name="Van de Peer Y."/>
            <person name="Liu Z.J."/>
        </authorList>
    </citation>
    <scope>NUCLEOTIDE SEQUENCE</scope>
    <source>
        <strain evidence="2">CP</strain>
    </source>
</reference>
<feature type="compositionally biased region" description="Polar residues" evidence="1">
    <location>
        <begin position="638"/>
        <end position="655"/>
    </location>
</feature>